<dbReference type="AlphaFoldDB" id="A0ABD3UWD4"/>
<dbReference type="InterPro" id="IPR001841">
    <property type="entry name" value="Znf_RING"/>
</dbReference>
<dbReference type="Gene3D" id="3.30.40.10">
    <property type="entry name" value="Zinc/RING finger domain, C3HC4 (zinc finger)"/>
    <property type="match status" value="1"/>
</dbReference>
<evidence type="ECO:0000256" key="2">
    <source>
        <dbReference type="ARBA" id="ARBA00022771"/>
    </source>
</evidence>
<dbReference type="PANTHER" id="PTHR25462:SF296">
    <property type="entry name" value="MEIOTIC P26, ISOFORM F"/>
    <property type="match status" value="1"/>
</dbReference>
<dbReference type="PANTHER" id="PTHR25462">
    <property type="entry name" value="BONUS, ISOFORM C-RELATED"/>
    <property type="match status" value="1"/>
</dbReference>
<evidence type="ECO:0000256" key="4">
    <source>
        <dbReference type="PROSITE-ProRule" id="PRU00175"/>
    </source>
</evidence>
<evidence type="ECO:0000313" key="7">
    <source>
        <dbReference type="Proteomes" id="UP001634394"/>
    </source>
</evidence>
<dbReference type="Gene3D" id="2.120.10.30">
    <property type="entry name" value="TolB, C-terminal domain"/>
    <property type="match status" value="1"/>
</dbReference>
<dbReference type="SUPFAM" id="SSF57845">
    <property type="entry name" value="B-box zinc-binding domain"/>
    <property type="match status" value="1"/>
</dbReference>
<gene>
    <name evidence="6" type="ORF">ACJMK2_017278</name>
</gene>
<dbReference type="Gene3D" id="3.30.160.60">
    <property type="entry name" value="Classic Zinc Finger"/>
    <property type="match status" value="1"/>
</dbReference>
<dbReference type="InterPro" id="IPR013083">
    <property type="entry name" value="Znf_RING/FYVE/PHD"/>
</dbReference>
<dbReference type="InterPro" id="IPR017907">
    <property type="entry name" value="Znf_RING_CS"/>
</dbReference>
<organism evidence="6 7">
    <name type="scientific">Sinanodonta woodiana</name>
    <name type="common">Chinese pond mussel</name>
    <name type="synonym">Anodonta woodiana</name>
    <dbReference type="NCBI Taxonomy" id="1069815"/>
    <lineage>
        <taxon>Eukaryota</taxon>
        <taxon>Metazoa</taxon>
        <taxon>Spiralia</taxon>
        <taxon>Lophotrochozoa</taxon>
        <taxon>Mollusca</taxon>
        <taxon>Bivalvia</taxon>
        <taxon>Autobranchia</taxon>
        <taxon>Heteroconchia</taxon>
        <taxon>Palaeoheterodonta</taxon>
        <taxon>Unionida</taxon>
        <taxon>Unionoidea</taxon>
        <taxon>Unionidae</taxon>
        <taxon>Unioninae</taxon>
        <taxon>Sinanodonta</taxon>
    </lineage>
</organism>
<dbReference type="SUPFAM" id="SSF57850">
    <property type="entry name" value="RING/U-box"/>
    <property type="match status" value="1"/>
</dbReference>
<protein>
    <recommendedName>
        <fullName evidence="5">RING-type domain-containing protein</fullName>
    </recommendedName>
</protein>
<evidence type="ECO:0000256" key="1">
    <source>
        <dbReference type="ARBA" id="ARBA00022723"/>
    </source>
</evidence>
<accession>A0ABD3UWD4</accession>
<feature type="domain" description="RING-type" evidence="5">
    <location>
        <begin position="14"/>
        <end position="61"/>
    </location>
</feature>
<dbReference type="Proteomes" id="UP001634394">
    <property type="component" value="Unassembled WGS sequence"/>
</dbReference>
<dbReference type="SUPFAM" id="SSF101898">
    <property type="entry name" value="NHL repeat"/>
    <property type="match status" value="1"/>
</dbReference>
<keyword evidence="7" id="KW-1185">Reference proteome</keyword>
<dbReference type="EMBL" id="JBJQND010000015">
    <property type="protein sequence ID" value="KAL3853764.1"/>
    <property type="molecule type" value="Genomic_DNA"/>
</dbReference>
<keyword evidence="1" id="KW-0479">Metal-binding</keyword>
<dbReference type="PROSITE" id="PS50089">
    <property type="entry name" value="ZF_RING_2"/>
    <property type="match status" value="1"/>
</dbReference>
<dbReference type="InterPro" id="IPR047153">
    <property type="entry name" value="TRIM45/56/19-like"/>
</dbReference>
<keyword evidence="2 4" id="KW-0863">Zinc-finger</keyword>
<dbReference type="SMART" id="SM00184">
    <property type="entry name" value="RING"/>
    <property type="match status" value="1"/>
</dbReference>
<dbReference type="InterPro" id="IPR011042">
    <property type="entry name" value="6-blade_b-propeller_TolB-like"/>
</dbReference>
<sequence length="651" mass="73637">MAESKDSSTKQLCCPICLEPFDTPKSLTCMHTFCEKCIRKHASNLSVEGAQSVITSCPVCRYPIPAPGAEQGWDDWTNKLPDNPLVLSLNASNVASNDVSVYCEPCATLGEQHISVAFCVTCSEYLCQTCYSCHTRYKMSKDHQITVHSVREYQSSNITHEAIYMCQAHNEKFTYFCSEHKELCCTQCVLRNHRKCKHLLSAEDRVNDVAESQDFQETLENLDILRKMFVLLTDNREKSLETIGQQKSDVIKTINGWSSLIKDMVDQFETSAIQELEQICKEGTIIISDQVVECKSAIAAIETSQRMLIESGKSEDLNKVFVTLRKVSQQLWKYLQKYDRIENRSNEMKIGFKLDKNLENIQNLGTLGQVSSETFRIPNLSPSFPFKGTCMIPSIVKLKSPVTFIARVNNDKKKCNITSGVSLPDKRIVLSDKTNDKIKLFDKRFHFVSHLELPLIPRFMCVVNERTVAISSYFNIYLVSVTDSLKLLRKIEVTTRCYGLASYEQNLMACVNDDSILIYDASYKVSKRIPSFDSGVKKAISVSPDGQRINYIIQDKIVTMDMNGKKLETIKSNELKGLKDIAVDKNGIIYCCGKRSNNVVLFTPEGRQLCVLLSSEHGLKNPVGICLNDRNNKLFVFESKASEIKVFSLAF</sequence>
<evidence type="ECO:0000313" key="6">
    <source>
        <dbReference type="EMBL" id="KAL3853764.1"/>
    </source>
</evidence>
<dbReference type="Pfam" id="PF13445">
    <property type="entry name" value="zf-RING_UBOX"/>
    <property type="match status" value="1"/>
</dbReference>
<reference evidence="6 7" key="1">
    <citation type="submission" date="2024-11" db="EMBL/GenBank/DDBJ databases">
        <title>Chromosome-level genome assembly of the freshwater bivalve Anodonta woodiana.</title>
        <authorList>
            <person name="Chen X."/>
        </authorList>
    </citation>
    <scope>NUCLEOTIDE SEQUENCE [LARGE SCALE GENOMIC DNA]</scope>
    <source>
        <strain evidence="6">MN2024</strain>
        <tissue evidence="6">Gills</tissue>
    </source>
</reference>
<proteinExistence type="predicted"/>
<dbReference type="InterPro" id="IPR027370">
    <property type="entry name" value="Znf-RING_euk"/>
</dbReference>
<dbReference type="PROSITE" id="PS00518">
    <property type="entry name" value="ZF_RING_1"/>
    <property type="match status" value="1"/>
</dbReference>
<keyword evidence="3" id="KW-0862">Zinc</keyword>
<evidence type="ECO:0000256" key="3">
    <source>
        <dbReference type="ARBA" id="ARBA00022833"/>
    </source>
</evidence>
<comment type="caution">
    <text evidence="6">The sequence shown here is derived from an EMBL/GenBank/DDBJ whole genome shotgun (WGS) entry which is preliminary data.</text>
</comment>
<dbReference type="GO" id="GO:0008270">
    <property type="term" value="F:zinc ion binding"/>
    <property type="evidence" value="ECO:0007669"/>
    <property type="project" value="UniProtKB-KW"/>
</dbReference>
<evidence type="ECO:0000259" key="5">
    <source>
        <dbReference type="PROSITE" id="PS50089"/>
    </source>
</evidence>
<name>A0ABD3UWD4_SINWO</name>